<name>A0A660L1M7_9ACTN</name>
<sequence>MNRARIDQAVGADSGVRGYAATARRCQERIAQVRRALEPALRAVDDAAQRGAGVEAAADHALRLALELDALERVQARVDAWLRLVGGVDANEDWLAPFGKAPA</sequence>
<proteinExistence type="predicted"/>
<dbReference type="RefSeq" id="WP_121254893.1">
    <property type="nucleotide sequence ID" value="NZ_RBIL01000002.1"/>
</dbReference>
<dbReference type="Proteomes" id="UP000278962">
    <property type="component" value="Unassembled WGS sequence"/>
</dbReference>
<evidence type="ECO:0000313" key="2">
    <source>
        <dbReference type="Proteomes" id="UP000278962"/>
    </source>
</evidence>
<evidence type="ECO:0000313" key="1">
    <source>
        <dbReference type="EMBL" id="RKQ86829.1"/>
    </source>
</evidence>
<dbReference type="AlphaFoldDB" id="A0A660L1M7"/>
<protein>
    <submittedName>
        <fullName evidence="1">Uncharacterized protein</fullName>
    </submittedName>
</protein>
<reference evidence="1 2" key="1">
    <citation type="submission" date="2018-10" db="EMBL/GenBank/DDBJ databases">
        <title>Genomic Encyclopedia of Archaeal and Bacterial Type Strains, Phase II (KMG-II): from individual species to whole genera.</title>
        <authorList>
            <person name="Goeker M."/>
        </authorList>
    </citation>
    <scope>NUCLEOTIDE SEQUENCE [LARGE SCALE GENOMIC DNA]</scope>
    <source>
        <strain evidence="1 2">DSM 14954</strain>
    </source>
</reference>
<accession>A0A660L1M7</accession>
<organism evidence="1 2">
    <name type="scientific">Solirubrobacter pauli</name>
    <dbReference type="NCBI Taxonomy" id="166793"/>
    <lineage>
        <taxon>Bacteria</taxon>
        <taxon>Bacillati</taxon>
        <taxon>Actinomycetota</taxon>
        <taxon>Thermoleophilia</taxon>
        <taxon>Solirubrobacterales</taxon>
        <taxon>Solirubrobacteraceae</taxon>
        <taxon>Solirubrobacter</taxon>
    </lineage>
</organism>
<keyword evidence="2" id="KW-1185">Reference proteome</keyword>
<gene>
    <name evidence="1" type="ORF">C8N24_4844</name>
</gene>
<comment type="caution">
    <text evidence="1">The sequence shown here is derived from an EMBL/GenBank/DDBJ whole genome shotgun (WGS) entry which is preliminary data.</text>
</comment>
<dbReference type="EMBL" id="RBIL01000002">
    <property type="protein sequence ID" value="RKQ86829.1"/>
    <property type="molecule type" value="Genomic_DNA"/>
</dbReference>